<keyword evidence="1" id="KW-0812">Transmembrane</keyword>
<sequence length="90" mass="10760">MFILFFMMVFNLIGLLVVRKHYLVTLIMLEFLFITLFNLFYFFLNFYFFELNFGLIYLILGVVESSLGLSLLVYLVRKVNLPYVNSFNLC</sequence>
<keyword evidence="2" id="KW-0496">Mitochondrion</keyword>
<reference evidence="2" key="2">
    <citation type="journal article" date="2018" name="Mitochondrial DNA Part B Resour">
        <title>Sequencing and analysis of the complete mitochondrial genome of Changeondelphax velitchkovskyi (Hemiptera: Fulgoroidea).</title>
        <authorList>
            <person name="Huang Y.-X."/>
            <person name="Qin D.-Z."/>
        </authorList>
    </citation>
    <scope>NUCLEOTIDE SEQUENCE</scope>
</reference>
<dbReference type="GeneID" id="36275568"/>
<feature type="transmembrane region" description="Helical" evidence="1">
    <location>
        <begin position="55"/>
        <end position="76"/>
    </location>
</feature>
<dbReference type="RefSeq" id="YP_009468949.1">
    <property type="nucleotide sequence ID" value="NC_037181.1"/>
</dbReference>
<dbReference type="AlphaFoldDB" id="A0A343UJB5"/>
<proteinExistence type="predicted"/>
<geneLocation type="mitochondrion" evidence="2"/>
<gene>
    <name evidence="2" type="primary">ND4L</name>
</gene>
<protein>
    <submittedName>
        <fullName evidence="2">NADH dehydrogenase subunit 4L</fullName>
    </submittedName>
</protein>
<dbReference type="EMBL" id="MG049916">
    <property type="protein sequence ID" value="AVC55493.1"/>
    <property type="molecule type" value="Genomic_DNA"/>
</dbReference>
<keyword evidence="1" id="KW-0472">Membrane</keyword>
<accession>A0A343UJB5</accession>
<evidence type="ECO:0000256" key="1">
    <source>
        <dbReference type="SAM" id="Phobius"/>
    </source>
</evidence>
<organism evidence="2">
    <name type="scientific">Changeondelphax velitchkovskyi</name>
    <dbReference type="NCBI Taxonomy" id="1291384"/>
    <lineage>
        <taxon>Eukaryota</taxon>
        <taxon>Metazoa</taxon>
        <taxon>Ecdysozoa</taxon>
        <taxon>Arthropoda</taxon>
        <taxon>Hexapoda</taxon>
        <taxon>Insecta</taxon>
        <taxon>Pterygota</taxon>
        <taxon>Neoptera</taxon>
        <taxon>Paraneoptera</taxon>
        <taxon>Hemiptera</taxon>
        <taxon>Auchenorrhyncha</taxon>
        <taxon>Fulgoroidea</taxon>
        <taxon>Delphacidae</taxon>
        <taxon>Delphacinae</taxon>
        <taxon>Changeondelphax</taxon>
    </lineage>
</organism>
<dbReference type="CTD" id="4539"/>
<keyword evidence="1" id="KW-1133">Transmembrane helix</keyword>
<feature type="transmembrane region" description="Helical" evidence="1">
    <location>
        <begin position="21"/>
        <end position="43"/>
    </location>
</feature>
<reference evidence="2" key="1">
    <citation type="submission" date="2017-10" db="EMBL/GenBank/DDBJ databases">
        <authorList>
            <person name="Banno H."/>
            <person name="Chua N.-H."/>
        </authorList>
    </citation>
    <scope>NUCLEOTIDE SEQUENCE</scope>
</reference>
<name>A0A343UJB5_9HEMI</name>
<evidence type="ECO:0000313" key="2">
    <source>
        <dbReference type="EMBL" id="AVC55493.1"/>
    </source>
</evidence>
<dbReference type="Gene3D" id="1.10.287.3510">
    <property type="match status" value="1"/>
</dbReference>